<dbReference type="OrthoDB" id="9811036at2"/>
<sequence>MPVLISTLKLKKKNYTHLFLLSLLSTSLAPSLAHAGLLDWLGINDKATSNQSDFLTADQAFILSSNQTTDSLQLSFDIAPGYYLYRHQLTLAPKLATFGDWQLPAGEPHEDEYFGKSQVYKQPFTLNVPLQHVAEQAYVTVQYQGCTTDLCYAPQTVQVPLSPLAL</sequence>
<dbReference type="KEGG" id="opf:CBP31_10875"/>
<keyword evidence="1" id="KW-0732">Signal</keyword>
<evidence type="ECO:0000256" key="1">
    <source>
        <dbReference type="SAM" id="SignalP"/>
    </source>
</evidence>
<dbReference type="GO" id="GO:0045454">
    <property type="term" value="P:cell redox homeostasis"/>
    <property type="evidence" value="ECO:0007669"/>
    <property type="project" value="TreeGrafter"/>
</dbReference>
<dbReference type="PANTHER" id="PTHR32234">
    <property type="entry name" value="THIOL:DISULFIDE INTERCHANGE PROTEIN DSBD"/>
    <property type="match status" value="1"/>
</dbReference>
<evidence type="ECO:0000259" key="2">
    <source>
        <dbReference type="Pfam" id="PF11412"/>
    </source>
</evidence>
<evidence type="ECO:0000313" key="4">
    <source>
        <dbReference type="Proteomes" id="UP000243937"/>
    </source>
</evidence>
<reference evidence="3 4" key="1">
    <citation type="journal article" date="2014" name="Int. J. Syst. Evol. Microbiol.">
        <title>Oceanisphaera profunda sp. nov., a marine bacterium isolated from deep-sea sediment, and emended description of the genus Oceanisphaera.</title>
        <authorList>
            <person name="Xu Z."/>
            <person name="Zhang X.Y."/>
            <person name="Su H.N."/>
            <person name="Yu Z.C."/>
            <person name="Liu C."/>
            <person name="Li H."/>
            <person name="Chen X.L."/>
            <person name="Song X.Y."/>
            <person name="Xie B.B."/>
            <person name="Qin Q.L."/>
            <person name="Zhou B.C."/>
            <person name="Shi M."/>
            <person name="Huang Y."/>
            <person name="Zhang Y.Z."/>
        </authorList>
    </citation>
    <scope>NUCLEOTIDE SEQUENCE [LARGE SCALE GENOMIC DNA]</scope>
    <source>
        <strain evidence="3 4">SM1222</strain>
    </source>
</reference>
<gene>
    <name evidence="3" type="ORF">CBP31_10875</name>
</gene>
<dbReference type="Gene3D" id="2.60.40.1250">
    <property type="entry name" value="Thiol:disulfide interchange protein DsbD, N-terminal domain"/>
    <property type="match status" value="1"/>
</dbReference>
<evidence type="ECO:0000313" key="3">
    <source>
        <dbReference type="EMBL" id="ART83063.1"/>
    </source>
</evidence>
<feature type="chain" id="PRO_5012101143" description="Thiol:disulfide interchange protein DsbD N-terminal domain-containing protein" evidence="1">
    <location>
        <begin position="36"/>
        <end position="166"/>
    </location>
</feature>
<organism evidence="3 4">
    <name type="scientific">Oceanisphaera profunda</name>
    <dbReference type="NCBI Taxonomy" id="1416627"/>
    <lineage>
        <taxon>Bacteria</taxon>
        <taxon>Pseudomonadati</taxon>
        <taxon>Pseudomonadota</taxon>
        <taxon>Gammaproteobacteria</taxon>
        <taxon>Aeromonadales</taxon>
        <taxon>Aeromonadaceae</taxon>
        <taxon>Oceanisphaera</taxon>
    </lineage>
</organism>
<dbReference type="RefSeq" id="WP_087037217.1">
    <property type="nucleotide sequence ID" value="NZ_CP021377.1"/>
</dbReference>
<dbReference type="Pfam" id="PF11412">
    <property type="entry name" value="DsbD_N"/>
    <property type="match status" value="1"/>
</dbReference>
<dbReference type="AlphaFoldDB" id="A0A1Y0D683"/>
<dbReference type="SUPFAM" id="SSF74863">
    <property type="entry name" value="Thiol:disulfide interchange protein DsbD, N-terminal domain (DsbD-alpha)"/>
    <property type="match status" value="1"/>
</dbReference>
<protein>
    <recommendedName>
        <fullName evidence="2">Thiol:disulfide interchange protein DsbD N-terminal domain-containing protein</fullName>
    </recommendedName>
</protein>
<dbReference type="InterPro" id="IPR028250">
    <property type="entry name" value="DsbDN"/>
</dbReference>
<dbReference type="PANTHER" id="PTHR32234:SF0">
    <property type="entry name" value="THIOL:DISULFIDE INTERCHANGE PROTEIN DSBD"/>
    <property type="match status" value="1"/>
</dbReference>
<feature type="domain" description="Thiol:disulfide interchange protein DsbD N-terminal" evidence="2">
    <location>
        <begin position="51"/>
        <end position="161"/>
    </location>
</feature>
<dbReference type="GO" id="GO:0015035">
    <property type="term" value="F:protein-disulfide reductase activity"/>
    <property type="evidence" value="ECO:0007669"/>
    <property type="project" value="TreeGrafter"/>
</dbReference>
<feature type="signal peptide" evidence="1">
    <location>
        <begin position="1"/>
        <end position="35"/>
    </location>
</feature>
<dbReference type="EMBL" id="CP021377">
    <property type="protein sequence ID" value="ART83063.1"/>
    <property type="molecule type" value="Genomic_DNA"/>
</dbReference>
<name>A0A1Y0D683_9GAMM</name>
<proteinExistence type="predicted"/>
<keyword evidence="4" id="KW-1185">Reference proteome</keyword>
<dbReference type="Proteomes" id="UP000243937">
    <property type="component" value="Chromosome"/>
</dbReference>
<dbReference type="InterPro" id="IPR036929">
    <property type="entry name" value="DsbDN_sf"/>
</dbReference>
<accession>A0A1Y0D683</accession>